<dbReference type="RefSeq" id="WP_289444360.1">
    <property type="nucleotide sequence ID" value="NZ_JAUCGR010000001.1"/>
</dbReference>
<dbReference type="PROSITE" id="PS51462">
    <property type="entry name" value="NUDIX"/>
    <property type="match status" value="1"/>
</dbReference>
<feature type="domain" description="Nudix hydrolase" evidence="6">
    <location>
        <begin position="18"/>
        <end position="159"/>
    </location>
</feature>
<dbReference type="EC" id="3.6.-.-" evidence="7"/>
<dbReference type="Gene3D" id="3.90.79.10">
    <property type="entry name" value="Nucleoside Triphosphate Pyrophosphohydrolase"/>
    <property type="match status" value="1"/>
</dbReference>
<keyword evidence="3" id="KW-0479">Metal-binding</keyword>
<proteinExistence type="inferred from homology"/>
<dbReference type="InterPro" id="IPR015797">
    <property type="entry name" value="NUDIX_hydrolase-like_dom_sf"/>
</dbReference>
<accession>A0ABT7S4F5</accession>
<comment type="cofactor">
    <cofactor evidence="1">
        <name>Mg(2+)</name>
        <dbReference type="ChEBI" id="CHEBI:18420"/>
    </cofactor>
</comment>
<protein>
    <submittedName>
        <fullName evidence="7">NUDIX hydrolase</fullName>
        <ecNumber evidence="7">3.6.-.-</ecNumber>
    </submittedName>
</protein>
<keyword evidence="8" id="KW-1185">Reference proteome</keyword>
<evidence type="ECO:0000313" key="8">
    <source>
        <dbReference type="Proteomes" id="UP001321453"/>
    </source>
</evidence>
<dbReference type="PANTHER" id="PTHR43758">
    <property type="entry name" value="7,8-DIHYDRO-8-OXOGUANINE TRIPHOSPHATASE"/>
    <property type="match status" value="1"/>
</dbReference>
<keyword evidence="5" id="KW-0460">Magnesium</keyword>
<sequence>MTPELPVSDSRGHQLLELWHAPEEAIDHLDAPCPLSLVVVRRPDSAVLVGLNRWRLTWELPGGVREPGETARGAALRELSEETALVVADLVWIGLARFELAGPAPRAELAAVYLADVSVEVDVTPVDGEMLELGWLDPAGPAPAHASPLDLAIASWAVRAGW</sequence>
<organism evidence="7 8">
    <name type="scientific">Cellulomonas edaphi</name>
    <dbReference type="NCBI Taxonomy" id="3053468"/>
    <lineage>
        <taxon>Bacteria</taxon>
        <taxon>Bacillati</taxon>
        <taxon>Actinomycetota</taxon>
        <taxon>Actinomycetes</taxon>
        <taxon>Micrococcales</taxon>
        <taxon>Cellulomonadaceae</taxon>
        <taxon>Cellulomonas</taxon>
    </lineage>
</organism>
<comment type="similarity">
    <text evidence="2">Belongs to the Nudix hydrolase family.</text>
</comment>
<dbReference type="Proteomes" id="UP001321453">
    <property type="component" value="Unassembled WGS sequence"/>
</dbReference>
<evidence type="ECO:0000256" key="2">
    <source>
        <dbReference type="ARBA" id="ARBA00005582"/>
    </source>
</evidence>
<dbReference type="InterPro" id="IPR000086">
    <property type="entry name" value="NUDIX_hydrolase_dom"/>
</dbReference>
<comment type="caution">
    <text evidence="7">The sequence shown here is derived from an EMBL/GenBank/DDBJ whole genome shotgun (WGS) entry which is preliminary data.</text>
</comment>
<dbReference type="InterPro" id="IPR020476">
    <property type="entry name" value="Nudix_hydrolase"/>
</dbReference>
<dbReference type="GO" id="GO:0016787">
    <property type="term" value="F:hydrolase activity"/>
    <property type="evidence" value="ECO:0007669"/>
    <property type="project" value="UniProtKB-KW"/>
</dbReference>
<evidence type="ECO:0000256" key="5">
    <source>
        <dbReference type="ARBA" id="ARBA00022842"/>
    </source>
</evidence>
<reference evidence="7 8" key="1">
    <citation type="submission" date="2023-06" db="EMBL/GenBank/DDBJ databases">
        <title>Cellulomonas sp. MW9 Whole genome sequence.</title>
        <authorList>
            <person name="Park S."/>
        </authorList>
    </citation>
    <scope>NUCLEOTIDE SEQUENCE [LARGE SCALE GENOMIC DNA]</scope>
    <source>
        <strain evidence="7 8">MW9</strain>
    </source>
</reference>
<name>A0ABT7S4F5_9CELL</name>
<dbReference type="Pfam" id="PF00293">
    <property type="entry name" value="NUDIX"/>
    <property type="match status" value="1"/>
</dbReference>
<evidence type="ECO:0000256" key="3">
    <source>
        <dbReference type="ARBA" id="ARBA00022723"/>
    </source>
</evidence>
<dbReference type="PRINTS" id="PR00502">
    <property type="entry name" value="NUDIXFAMILY"/>
</dbReference>
<keyword evidence="4 7" id="KW-0378">Hydrolase</keyword>
<evidence type="ECO:0000256" key="4">
    <source>
        <dbReference type="ARBA" id="ARBA00022801"/>
    </source>
</evidence>
<evidence type="ECO:0000313" key="7">
    <source>
        <dbReference type="EMBL" id="MDM7829897.1"/>
    </source>
</evidence>
<gene>
    <name evidence="7" type="ORF">QRT05_01005</name>
</gene>
<dbReference type="EMBL" id="JAUCGR010000001">
    <property type="protein sequence ID" value="MDM7829897.1"/>
    <property type="molecule type" value="Genomic_DNA"/>
</dbReference>
<evidence type="ECO:0000256" key="1">
    <source>
        <dbReference type="ARBA" id="ARBA00001946"/>
    </source>
</evidence>
<dbReference type="SUPFAM" id="SSF55811">
    <property type="entry name" value="Nudix"/>
    <property type="match status" value="1"/>
</dbReference>
<dbReference type="PANTHER" id="PTHR43758:SF8">
    <property type="entry name" value="8-OXO-DGTP DIPHOSPHATASE YTKD-RELATED"/>
    <property type="match status" value="1"/>
</dbReference>
<evidence type="ECO:0000259" key="6">
    <source>
        <dbReference type="PROSITE" id="PS51462"/>
    </source>
</evidence>